<gene>
    <name evidence="2" type="ORF">ACFR9T_07030</name>
</gene>
<evidence type="ECO:0000313" key="3">
    <source>
        <dbReference type="Proteomes" id="UP001597185"/>
    </source>
</evidence>
<feature type="region of interest" description="Disordered" evidence="1">
    <location>
        <begin position="1"/>
        <end position="27"/>
    </location>
</feature>
<evidence type="ECO:0000313" key="2">
    <source>
        <dbReference type="EMBL" id="MFD1570343.1"/>
    </source>
</evidence>
<protein>
    <submittedName>
        <fullName evidence="2">Uncharacterized protein</fullName>
    </submittedName>
</protein>
<dbReference type="Proteomes" id="UP001597185">
    <property type="component" value="Unassembled WGS sequence"/>
</dbReference>
<keyword evidence="3" id="KW-1185">Reference proteome</keyword>
<dbReference type="EMBL" id="JBHUDB010000002">
    <property type="protein sequence ID" value="MFD1570343.1"/>
    <property type="molecule type" value="Genomic_DNA"/>
</dbReference>
<evidence type="ECO:0000256" key="1">
    <source>
        <dbReference type="SAM" id="MobiDB-lite"/>
    </source>
</evidence>
<organism evidence="2 3">
    <name type="scientific">Halorubrum laminariae</name>
    <dbReference type="NCBI Taxonomy" id="1433523"/>
    <lineage>
        <taxon>Archaea</taxon>
        <taxon>Methanobacteriati</taxon>
        <taxon>Methanobacteriota</taxon>
        <taxon>Stenosarchaea group</taxon>
        <taxon>Halobacteria</taxon>
        <taxon>Halobacteriales</taxon>
        <taxon>Haloferacaceae</taxon>
        <taxon>Halorubrum</taxon>
    </lineage>
</organism>
<proteinExistence type="predicted"/>
<dbReference type="AlphaFoldDB" id="A0ABD6C1N6"/>
<feature type="compositionally biased region" description="Basic and acidic residues" evidence="1">
    <location>
        <begin position="1"/>
        <end position="19"/>
    </location>
</feature>
<accession>A0ABD6C1N6</accession>
<reference evidence="2 3" key="1">
    <citation type="journal article" date="2019" name="Int. J. Syst. Evol. Microbiol.">
        <title>The Global Catalogue of Microorganisms (GCM) 10K type strain sequencing project: providing services to taxonomists for standard genome sequencing and annotation.</title>
        <authorList>
            <consortium name="The Broad Institute Genomics Platform"/>
            <consortium name="The Broad Institute Genome Sequencing Center for Infectious Disease"/>
            <person name="Wu L."/>
            <person name="Ma J."/>
        </authorList>
    </citation>
    <scope>NUCLEOTIDE SEQUENCE [LARGE SCALE GENOMIC DNA]</scope>
    <source>
        <strain evidence="2 3">CGMCC 1.12689</strain>
    </source>
</reference>
<name>A0ABD6C1N6_9EURY</name>
<comment type="caution">
    <text evidence="2">The sequence shown here is derived from an EMBL/GenBank/DDBJ whole genome shotgun (WGS) entry which is preliminary data.</text>
</comment>
<sequence>MSTEERIEARIESEFETKRKSPHPNGDYTVEVSISSAGLTVEEVLDHEWVKDAYSETDGEYAVHVKAESNIYVAST</sequence>
<dbReference type="RefSeq" id="WP_256397184.1">
    <property type="nucleotide sequence ID" value="NZ_JANHDL010000004.1"/>
</dbReference>